<dbReference type="eggNOG" id="ENOG502SGWV">
    <property type="taxonomic scope" value="Eukaryota"/>
</dbReference>
<evidence type="ECO:0008006" key="4">
    <source>
        <dbReference type="Google" id="ProtNLM"/>
    </source>
</evidence>
<keyword evidence="3" id="KW-1185">Reference proteome</keyword>
<protein>
    <recommendedName>
        <fullName evidence="4">GST N-terminal domain-containing protein</fullName>
    </recommendedName>
</protein>
<dbReference type="VEuPathDB" id="FungiDB:SCHCODRAFT_02684399"/>
<dbReference type="OMA" id="CRICNIV"/>
<dbReference type="InParanoid" id="D8PQQ5"/>
<gene>
    <name evidence="2" type="ORF">SCHCODRAFT_47799</name>
</gene>
<dbReference type="PANTHER" id="PTHR46579:SF1">
    <property type="entry name" value="F5_8 TYPE C DOMAIN-CONTAINING PROTEIN"/>
    <property type="match status" value="1"/>
</dbReference>
<dbReference type="EMBL" id="GL377302">
    <property type="protein sequence ID" value="EFJ02429.1"/>
    <property type="molecule type" value="Genomic_DNA"/>
</dbReference>
<dbReference type="STRING" id="578458.D8PQQ5"/>
<dbReference type="AlphaFoldDB" id="D8PQQ5"/>
<dbReference type="PANTHER" id="PTHR46579">
    <property type="entry name" value="F5/8 TYPE C DOMAIN-CONTAINING PROTEIN-RELATED"/>
    <property type="match status" value="1"/>
</dbReference>
<name>D8PQQ5_SCHCM</name>
<dbReference type="HOGENOM" id="CLU_026593_0_0_1"/>
<proteinExistence type="predicted"/>
<evidence type="ECO:0000313" key="2">
    <source>
        <dbReference type="EMBL" id="EFJ02429.1"/>
    </source>
</evidence>
<sequence length="290" mass="32919">MFILRAYLILVFGDIPAVSLVLRMKGHNGYSPCRMCHITGVPSLEDKSRVLYVPLDRSSHPKVLETPDDHVAAYDPLDLPLRTHTDFMAQAKEVQAATTNAEAEALSREYGIKGIPALSHLPSLTLPDCAPYDLMHLIFENLLPNLIKHWTGEFKGLDDGKEAYQFTQAIWEAIGLDTANAGQYYPSAYGPRVPNIALDRSNFSAEMASFWMSYIGPVVLKRRFSKPKYYKHFVDLVCLINKCLQFEITTDEIHEVREGFKEWVVAYERFVVSFSSPMQTDEHLQYLLPA</sequence>
<feature type="signal peptide" evidence="1">
    <location>
        <begin position="1"/>
        <end position="19"/>
    </location>
</feature>
<evidence type="ECO:0000313" key="3">
    <source>
        <dbReference type="Proteomes" id="UP000007431"/>
    </source>
</evidence>
<reference evidence="2 3" key="1">
    <citation type="journal article" date="2010" name="Nat. Biotechnol.">
        <title>Genome sequence of the model mushroom Schizophyllum commune.</title>
        <authorList>
            <person name="Ohm R.A."/>
            <person name="de Jong J.F."/>
            <person name="Lugones L.G."/>
            <person name="Aerts A."/>
            <person name="Kothe E."/>
            <person name="Stajich J.E."/>
            <person name="de Vries R.P."/>
            <person name="Record E."/>
            <person name="Levasseur A."/>
            <person name="Baker S.E."/>
            <person name="Bartholomew K.A."/>
            <person name="Coutinho P.M."/>
            <person name="Erdmann S."/>
            <person name="Fowler T.J."/>
            <person name="Gathman A.C."/>
            <person name="Lombard V."/>
            <person name="Henrissat B."/>
            <person name="Knabe N."/>
            <person name="Kuees U."/>
            <person name="Lilly W.W."/>
            <person name="Lindquist E."/>
            <person name="Lucas S."/>
            <person name="Magnuson J.K."/>
            <person name="Piumi F."/>
            <person name="Raudaskoski M."/>
            <person name="Salamov A."/>
            <person name="Schmutz J."/>
            <person name="Schwarze F.W.M.R."/>
            <person name="vanKuyk P.A."/>
            <person name="Horton J.S."/>
            <person name="Grigoriev I.V."/>
            <person name="Woesten H.A.B."/>
        </authorList>
    </citation>
    <scope>NUCLEOTIDE SEQUENCE [LARGE SCALE GENOMIC DNA]</scope>
    <source>
        <strain evidence="3">H4-8 / FGSC 9210</strain>
    </source>
</reference>
<dbReference type="Proteomes" id="UP000007431">
    <property type="component" value="Unassembled WGS sequence"/>
</dbReference>
<feature type="chain" id="PRO_5003120267" description="GST N-terminal domain-containing protein" evidence="1">
    <location>
        <begin position="20"/>
        <end position="290"/>
    </location>
</feature>
<keyword evidence="1" id="KW-0732">Signal</keyword>
<organism evidence="3">
    <name type="scientific">Schizophyllum commune (strain H4-8 / FGSC 9210)</name>
    <name type="common">Split gill fungus</name>
    <dbReference type="NCBI Taxonomy" id="578458"/>
    <lineage>
        <taxon>Eukaryota</taxon>
        <taxon>Fungi</taxon>
        <taxon>Dikarya</taxon>
        <taxon>Basidiomycota</taxon>
        <taxon>Agaricomycotina</taxon>
        <taxon>Agaricomycetes</taxon>
        <taxon>Agaricomycetidae</taxon>
        <taxon>Agaricales</taxon>
        <taxon>Schizophyllaceae</taxon>
        <taxon>Schizophyllum</taxon>
    </lineage>
</organism>
<evidence type="ECO:0000256" key="1">
    <source>
        <dbReference type="SAM" id="SignalP"/>
    </source>
</evidence>
<accession>D8PQQ5</accession>